<name>K1JFI6_9BURK</name>
<dbReference type="PATRIC" id="fig|742823.3.peg.2015"/>
<feature type="domain" description="4Fe-4S ferredoxin-type" evidence="1">
    <location>
        <begin position="1"/>
        <end position="28"/>
    </location>
</feature>
<dbReference type="EMBL" id="ADMG01000045">
    <property type="protein sequence ID" value="EKB30350.1"/>
    <property type="molecule type" value="Genomic_DNA"/>
</dbReference>
<dbReference type="Pfam" id="PF00037">
    <property type="entry name" value="Fer4"/>
    <property type="match status" value="1"/>
</dbReference>
<organism evidence="2 3">
    <name type="scientific">Sutterella wadsworthensis 2_1_59BFAA</name>
    <dbReference type="NCBI Taxonomy" id="742823"/>
    <lineage>
        <taxon>Bacteria</taxon>
        <taxon>Pseudomonadati</taxon>
        <taxon>Pseudomonadota</taxon>
        <taxon>Betaproteobacteria</taxon>
        <taxon>Burkholderiales</taxon>
        <taxon>Sutterellaceae</taxon>
        <taxon>Sutterella</taxon>
    </lineage>
</organism>
<dbReference type="SUPFAM" id="SSF54862">
    <property type="entry name" value="4Fe-4S ferredoxins"/>
    <property type="match status" value="1"/>
</dbReference>
<sequence length="72" mass="7920">MKVRPSKCIGCGLCVDICFRNAVQTLPVRHPEESLDEKPVVIYAGRAGSGDSPEAVWEDKLKTMISAPVYRT</sequence>
<evidence type="ECO:0000259" key="1">
    <source>
        <dbReference type="PROSITE" id="PS51379"/>
    </source>
</evidence>
<proteinExistence type="predicted"/>
<gene>
    <name evidence="2" type="ORF">HMPREF9465_02017</name>
</gene>
<comment type="caution">
    <text evidence="2">The sequence shown here is derived from an EMBL/GenBank/DDBJ whole genome shotgun (WGS) entry which is preliminary data.</text>
</comment>
<dbReference type="Proteomes" id="UP000005835">
    <property type="component" value="Unassembled WGS sequence"/>
</dbReference>
<evidence type="ECO:0000313" key="3">
    <source>
        <dbReference type="Proteomes" id="UP000005835"/>
    </source>
</evidence>
<dbReference type="HOGENOM" id="CLU_2720841_0_0_4"/>
<dbReference type="InterPro" id="IPR017896">
    <property type="entry name" value="4Fe4S_Fe-S-bd"/>
</dbReference>
<keyword evidence="3" id="KW-1185">Reference proteome</keyword>
<protein>
    <recommendedName>
        <fullName evidence="1">4Fe-4S ferredoxin-type domain-containing protein</fullName>
    </recommendedName>
</protein>
<dbReference type="PROSITE" id="PS51379">
    <property type="entry name" value="4FE4S_FER_2"/>
    <property type="match status" value="1"/>
</dbReference>
<accession>K1JFI6</accession>
<reference evidence="2 3" key="1">
    <citation type="submission" date="2012-05" db="EMBL/GenBank/DDBJ databases">
        <title>The Genome Sequence of Sutterella wadsworthensis 2_1_59BFAA.</title>
        <authorList>
            <consortium name="The Broad Institute Genome Sequencing Platform"/>
            <person name="Earl A."/>
            <person name="Ward D."/>
            <person name="Feldgarden M."/>
            <person name="Gevers D."/>
            <person name="Daigneault M."/>
            <person name="Strauss J."/>
            <person name="Allen-Vercoe E."/>
            <person name="Walker B."/>
            <person name="Young S.K."/>
            <person name="Zeng Q."/>
            <person name="Gargeya S."/>
            <person name="Fitzgerald M."/>
            <person name="Haas B."/>
            <person name="Abouelleil A."/>
            <person name="Alvarado L."/>
            <person name="Arachchi H.M."/>
            <person name="Berlin A.M."/>
            <person name="Chapman S.B."/>
            <person name="Goldberg J."/>
            <person name="Griggs A."/>
            <person name="Gujja S."/>
            <person name="Hansen M."/>
            <person name="Howarth C."/>
            <person name="Imamovic A."/>
            <person name="Larimer J."/>
            <person name="McCowen C."/>
            <person name="Montmayeur A."/>
            <person name="Murphy C."/>
            <person name="Neiman D."/>
            <person name="Pearson M."/>
            <person name="Priest M."/>
            <person name="Roberts A."/>
            <person name="Saif S."/>
            <person name="Shea T."/>
            <person name="Sisk P."/>
            <person name="Sykes S."/>
            <person name="Wortman J."/>
            <person name="Nusbaum C."/>
            <person name="Birren B."/>
        </authorList>
    </citation>
    <scope>NUCLEOTIDE SEQUENCE [LARGE SCALE GENOMIC DNA]</scope>
    <source>
        <strain evidence="2 3">2_1_59BFAA</strain>
    </source>
</reference>
<dbReference type="Gene3D" id="3.30.70.20">
    <property type="match status" value="1"/>
</dbReference>
<dbReference type="AlphaFoldDB" id="K1JFI6"/>
<evidence type="ECO:0000313" key="2">
    <source>
        <dbReference type="EMBL" id="EKB30350.1"/>
    </source>
</evidence>